<dbReference type="KEGG" id="psuw:WQ53_00185"/>
<protein>
    <submittedName>
        <fullName evidence="3">Glucose dehydrogenase</fullName>
    </submittedName>
</protein>
<dbReference type="AlphaFoldDB" id="A0A0E3YZ91"/>
<dbReference type="OrthoDB" id="9770043at2"/>
<dbReference type="PATRIC" id="fig|314722.6.peg.41"/>
<dbReference type="Pfam" id="PF07995">
    <property type="entry name" value="GSDH"/>
    <property type="match status" value="1"/>
</dbReference>
<dbReference type="EMBL" id="CP011144">
    <property type="protein sequence ID" value="AKC85428.1"/>
    <property type="molecule type" value="Genomic_DNA"/>
</dbReference>
<proteinExistence type="predicted"/>
<feature type="signal peptide" evidence="1">
    <location>
        <begin position="1"/>
        <end position="27"/>
    </location>
</feature>
<dbReference type="InterPro" id="IPR012938">
    <property type="entry name" value="Glc/Sorbosone_DH"/>
</dbReference>
<reference evidence="3 4" key="1">
    <citation type="journal article" date="2015" name="Genome Announc.">
        <title>Complete Genome Sequence of Pseudoxanthomonas suwonensis Strain J1, a Cellulose-Degrading Bacterium Isolated from Leaf- and Wood-Enriched Soil.</title>
        <authorList>
            <person name="Hou L."/>
            <person name="Jiang J."/>
            <person name="Xu Z."/>
            <person name="Zhou Y."/>
            <person name="Leung F.C."/>
        </authorList>
    </citation>
    <scope>NUCLEOTIDE SEQUENCE [LARGE SCALE GENOMIC DNA]</scope>
    <source>
        <strain evidence="3 4">J1</strain>
    </source>
</reference>
<feature type="chain" id="PRO_5002416326" evidence="1">
    <location>
        <begin position="28"/>
        <end position="371"/>
    </location>
</feature>
<dbReference type="InterPro" id="IPR011041">
    <property type="entry name" value="Quinoprot_gluc/sorb_DH_b-prop"/>
</dbReference>
<evidence type="ECO:0000313" key="3">
    <source>
        <dbReference type="EMBL" id="AKC85428.1"/>
    </source>
</evidence>
<sequence>MIRSLKTHGLKLMCAAVCAAAAATAQASTLQVQTLADGLEHPWSVAFLPDGRILVTERTGRLRVVQDGQLLAEPVAGLPEIFVSGQAGLFDVLPARDFEDSGVLYLSFAHGDKDANHTRIVRARLVDGALAEVTPVFTTHPAKSGDVHAGGRLLKLPDGTLLLGLGDGFFFREESQKLDSHMGTIVRIHTDGQVPADNPFVGRDGVLPEIYSYGHRHVQGLVHDPASGRIYAHEHGPRGGDELNLIEPGRNYGWPVITYGRDYSRALISPFTERDGMEQPLLQWTPSIAPGGLALYDGALFPEWRGDLLVAALAEKSLRRVSLAGGAPGPQEVLLQDLGERMRDVKIGPDGALYVLTDEPEGRLLRLVPGG</sequence>
<accession>A0A0E3YZ91</accession>
<evidence type="ECO:0000256" key="1">
    <source>
        <dbReference type="SAM" id="SignalP"/>
    </source>
</evidence>
<gene>
    <name evidence="3" type="ORF">WQ53_00185</name>
</gene>
<feature type="domain" description="Glucose/Sorbosone dehydrogenase" evidence="2">
    <location>
        <begin position="39"/>
        <end position="366"/>
    </location>
</feature>
<organism evidence="3 4">
    <name type="scientific">Pseudoxanthomonas suwonensis</name>
    <dbReference type="NCBI Taxonomy" id="314722"/>
    <lineage>
        <taxon>Bacteria</taxon>
        <taxon>Pseudomonadati</taxon>
        <taxon>Pseudomonadota</taxon>
        <taxon>Gammaproteobacteria</taxon>
        <taxon>Lysobacterales</taxon>
        <taxon>Lysobacteraceae</taxon>
        <taxon>Pseudoxanthomonas</taxon>
    </lineage>
</organism>
<evidence type="ECO:0000259" key="2">
    <source>
        <dbReference type="Pfam" id="PF07995"/>
    </source>
</evidence>
<dbReference type="InterPro" id="IPR011042">
    <property type="entry name" value="6-blade_b-propeller_TolB-like"/>
</dbReference>
<keyword evidence="1" id="KW-0732">Signal</keyword>
<dbReference type="RefSeq" id="WP_052629462.1">
    <property type="nucleotide sequence ID" value="NZ_CP011144.1"/>
</dbReference>
<dbReference type="PANTHER" id="PTHR19328:SF75">
    <property type="entry name" value="ALDOSE SUGAR DEHYDROGENASE YLII"/>
    <property type="match status" value="1"/>
</dbReference>
<dbReference type="Proteomes" id="UP000033067">
    <property type="component" value="Chromosome"/>
</dbReference>
<keyword evidence="4" id="KW-1185">Reference proteome</keyword>
<name>A0A0E3YZ91_9GAMM</name>
<dbReference type="Gene3D" id="2.120.10.30">
    <property type="entry name" value="TolB, C-terminal domain"/>
    <property type="match status" value="1"/>
</dbReference>
<dbReference type="PANTHER" id="PTHR19328">
    <property type="entry name" value="HEDGEHOG-INTERACTING PROTEIN"/>
    <property type="match status" value="1"/>
</dbReference>
<evidence type="ECO:0000313" key="4">
    <source>
        <dbReference type="Proteomes" id="UP000033067"/>
    </source>
</evidence>
<dbReference type="SUPFAM" id="SSF50952">
    <property type="entry name" value="Soluble quinoprotein glucose dehydrogenase"/>
    <property type="match status" value="1"/>
</dbReference>